<sequence>ELVKEKFEWHKLAEHYVKLCEDFERSPAR</sequence>
<dbReference type="EMBL" id="BART01015316">
    <property type="protein sequence ID" value="GAG82893.1"/>
    <property type="molecule type" value="Genomic_DNA"/>
</dbReference>
<accession>X1BFK0</accession>
<comment type="caution">
    <text evidence="1">The sequence shown here is derived from an EMBL/GenBank/DDBJ whole genome shotgun (WGS) entry which is preliminary data.</text>
</comment>
<evidence type="ECO:0000313" key="1">
    <source>
        <dbReference type="EMBL" id="GAG82893.1"/>
    </source>
</evidence>
<organism evidence="1">
    <name type="scientific">marine sediment metagenome</name>
    <dbReference type="NCBI Taxonomy" id="412755"/>
    <lineage>
        <taxon>unclassified sequences</taxon>
        <taxon>metagenomes</taxon>
        <taxon>ecological metagenomes</taxon>
    </lineage>
</organism>
<gene>
    <name evidence="1" type="ORF">S01H4_29774</name>
</gene>
<protein>
    <submittedName>
        <fullName evidence="1">Uncharacterized protein</fullName>
    </submittedName>
</protein>
<dbReference type="AlphaFoldDB" id="X1BFK0"/>
<proteinExistence type="predicted"/>
<reference evidence="1" key="1">
    <citation type="journal article" date="2014" name="Front. Microbiol.">
        <title>High frequency of phylogenetically diverse reductive dehalogenase-homologous genes in deep subseafloor sedimentary metagenomes.</title>
        <authorList>
            <person name="Kawai M."/>
            <person name="Futagami T."/>
            <person name="Toyoda A."/>
            <person name="Takaki Y."/>
            <person name="Nishi S."/>
            <person name="Hori S."/>
            <person name="Arai W."/>
            <person name="Tsubouchi T."/>
            <person name="Morono Y."/>
            <person name="Uchiyama I."/>
            <person name="Ito T."/>
            <person name="Fujiyama A."/>
            <person name="Inagaki F."/>
            <person name="Takami H."/>
        </authorList>
    </citation>
    <scope>NUCLEOTIDE SEQUENCE</scope>
    <source>
        <strain evidence="1">Expedition CK06-06</strain>
    </source>
</reference>
<name>X1BFK0_9ZZZZ</name>
<feature type="non-terminal residue" evidence="1">
    <location>
        <position position="1"/>
    </location>
</feature>